<comment type="similarity">
    <text evidence="4">Belongs to the Orn/Lys/Arg decarboxylase class-II family. SpeA subfamily.</text>
</comment>
<evidence type="ECO:0000256" key="4">
    <source>
        <dbReference type="ARBA" id="ARBA00008357"/>
    </source>
</evidence>
<evidence type="ECO:0000259" key="17">
    <source>
        <dbReference type="Pfam" id="PF17810"/>
    </source>
</evidence>
<feature type="domain" description="Orn/DAP/Arg decarboxylase 2 N-terminal" evidence="16">
    <location>
        <begin position="76"/>
        <end position="341"/>
    </location>
</feature>
<keyword evidence="6" id="KW-0479">Metal-binding</keyword>
<dbReference type="PIRSF" id="PIRSF001336">
    <property type="entry name" value="Arg_decrbxlase"/>
    <property type="match status" value="1"/>
</dbReference>
<feature type="domain" description="Arginine decarboxylase C-terminal helical" evidence="18">
    <location>
        <begin position="576"/>
        <end position="624"/>
    </location>
</feature>
<dbReference type="Gene3D" id="2.40.37.10">
    <property type="entry name" value="Lyase, Ornithine Decarboxylase, Chain A, domain 1"/>
    <property type="match status" value="1"/>
</dbReference>
<dbReference type="NCBIfam" id="NF003763">
    <property type="entry name" value="PRK05354.1"/>
    <property type="match status" value="1"/>
</dbReference>
<reference evidence="19 20" key="1">
    <citation type="journal article" date="2013" name="Antonie Van Leeuwenhoek">
        <title>Echinimonas agarilytica gen. nov., sp. nov., a new gammaproteobacterium isolated from the sea urchin Strongylocentrotus intermedius.</title>
        <authorList>
            <person name="Nedashkovskaya O.I."/>
            <person name="Stenkova A.M."/>
            <person name="Zhukova N.V."/>
            <person name="Van Trappen S."/>
            <person name="Lee J.S."/>
            <person name="Kim S.B."/>
        </authorList>
    </citation>
    <scope>NUCLEOTIDE SEQUENCE [LARGE SCALE GENOMIC DNA]</scope>
    <source>
        <strain evidence="19 20">KMM 6351</strain>
    </source>
</reference>
<comment type="function">
    <text evidence="3">Catalyzes the biosynthesis of agmatine from arginine.</text>
</comment>
<dbReference type="InterPro" id="IPR022657">
    <property type="entry name" value="De-COase2_CS"/>
</dbReference>
<dbReference type="InterPro" id="IPR022653">
    <property type="entry name" value="De-COase2_pyr-phos_BS"/>
</dbReference>
<dbReference type="InterPro" id="IPR040634">
    <property type="entry name" value="Arg_decarb_HB"/>
</dbReference>
<dbReference type="NCBIfam" id="TIGR01273">
    <property type="entry name" value="speA"/>
    <property type="match status" value="1"/>
</dbReference>
<comment type="cofactor">
    <cofactor evidence="2">
        <name>Mg(2+)</name>
        <dbReference type="ChEBI" id="CHEBI:18420"/>
    </cofactor>
</comment>
<dbReference type="EC" id="4.1.1.19" evidence="5 13"/>
<keyword evidence="20" id="KW-1185">Reference proteome</keyword>
<dbReference type="GO" id="GO:0033388">
    <property type="term" value="P:putrescine biosynthetic process from arginine"/>
    <property type="evidence" value="ECO:0007669"/>
    <property type="project" value="TreeGrafter"/>
</dbReference>
<evidence type="ECO:0000256" key="14">
    <source>
        <dbReference type="PIRSR" id="PIRSR001336-50"/>
    </source>
</evidence>
<keyword evidence="12 19" id="KW-0456">Lyase</keyword>
<evidence type="ECO:0000256" key="3">
    <source>
        <dbReference type="ARBA" id="ARBA00002257"/>
    </source>
</evidence>
<evidence type="ECO:0000259" key="18">
    <source>
        <dbReference type="Pfam" id="PF17944"/>
    </source>
</evidence>
<dbReference type="Gene3D" id="1.20.58.930">
    <property type="match status" value="1"/>
</dbReference>
<dbReference type="CDD" id="cd06830">
    <property type="entry name" value="PLPDE_III_ADC"/>
    <property type="match status" value="1"/>
</dbReference>
<sequence>MSAEFVTNAKASYNIAQWSDGYFDINEQGELIAQPHAGEDSHSLRLTDVVKKLHSLGLSLPVLVRFDDILEHRVQSLHQAFANAANTLEYQGQYTPVYPIKVNQQCKVIDTLIASEGVNPGLEAGSKSELLAILGLAQTSTTIVCNGYKDNEFLRLAMLGQKLGHRVYVVVEKLSELGKLLDAAKALRVTPNIGLRVRLNTTASGKWQNTGGEKGKFGLNAYQLLQAITQLKQHDALDRLTLLHCHIGSQVANIRDIQRSMKEVARYYADLTLQGAKLEVVDVGGGLGVDYEGSQSRSSCSMNYSSQEYAHWIMQALINVCEQYQLPHPHIISESGRAMTAHHAVLITNVIDEDSPISSATPEIPAPLPAALEQWQKLQHNLDNQRILEVFHDAQYGYDEAHTAFVQGMLNVTEWALAEQLYLNLCSDIRSRLNPAIRSHQNLLDELNDKLARKVFCNFSLFQSTPDVWGINQRFPIVPLTGLQRPLTERVVLQDITCDSDGVIREYIDQNGIEGSLSIPSYCQGEPIYFGIFMVGAYQEILGDMHNLFGDTHSVHVKLTATGYEIDDVETGNTTEDVLRYVNIDPQRLRQTFATQIAQLQCSPDEQQSIQQELDSSLKGYTYFED</sequence>
<evidence type="ECO:0000256" key="6">
    <source>
        <dbReference type="ARBA" id="ARBA00022723"/>
    </source>
</evidence>
<dbReference type="PROSITE" id="PS00878">
    <property type="entry name" value="ODR_DC_2_1"/>
    <property type="match status" value="1"/>
</dbReference>
<evidence type="ECO:0000256" key="2">
    <source>
        <dbReference type="ARBA" id="ARBA00001946"/>
    </source>
</evidence>
<evidence type="ECO:0000256" key="12">
    <source>
        <dbReference type="ARBA" id="ARBA00023239"/>
    </source>
</evidence>
<dbReference type="PRINTS" id="PR01179">
    <property type="entry name" value="ODADCRBXLASE"/>
</dbReference>
<feature type="active site" description="Proton donor" evidence="15">
    <location>
        <position position="498"/>
    </location>
</feature>
<accession>A0AA41W3M7</accession>
<dbReference type="Gene3D" id="3.20.20.10">
    <property type="entry name" value="Alanine racemase"/>
    <property type="match status" value="1"/>
</dbReference>
<dbReference type="InterPro" id="IPR029066">
    <property type="entry name" value="PLP-binding_barrel"/>
</dbReference>
<evidence type="ECO:0000256" key="7">
    <source>
        <dbReference type="ARBA" id="ARBA00022793"/>
    </source>
</evidence>
<dbReference type="AlphaFoldDB" id="A0AA41W3M7"/>
<dbReference type="PRINTS" id="PR01180">
    <property type="entry name" value="ARGDCRBXLASE"/>
</dbReference>
<dbReference type="InterPro" id="IPR002985">
    <property type="entry name" value="Arg_decrbxlase"/>
</dbReference>
<feature type="domain" description="Arginine decarboxylase helical bundle" evidence="17">
    <location>
        <begin position="373"/>
        <end position="448"/>
    </location>
</feature>
<dbReference type="GO" id="GO:0046872">
    <property type="term" value="F:metal ion binding"/>
    <property type="evidence" value="ECO:0007669"/>
    <property type="project" value="UniProtKB-KW"/>
</dbReference>
<evidence type="ECO:0000313" key="20">
    <source>
        <dbReference type="Proteomes" id="UP001165393"/>
    </source>
</evidence>
<dbReference type="Pfam" id="PF17810">
    <property type="entry name" value="Arg_decarb_HB"/>
    <property type="match status" value="1"/>
</dbReference>
<dbReference type="Pfam" id="PF02784">
    <property type="entry name" value="Orn_Arg_deC_N"/>
    <property type="match status" value="1"/>
</dbReference>
<dbReference type="InterPro" id="IPR022644">
    <property type="entry name" value="De-COase2_N"/>
</dbReference>
<evidence type="ECO:0000256" key="9">
    <source>
        <dbReference type="ARBA" id="ARBA00022898"/>
    </source>
</evidence>
<evidence type="ECO:0000313" key="19">
    <source>
        <dbReference type="EMBL" id="MCM2678192.1"/>
    </source>
</evidence>
<dbReference type="EMBL" id="JAMQGP010000001">
    <property type="protein sequence ID" value="MCM2678192.1"/>
    <property type="molecule type" value="Genomic_DNA"/>
</dbReference>
<evidence type="ECO:0000256" key="1">
    <source>
        <dbReference type="ARBA" id="ARBA00001933"/>
    </source>
</evidence>
<dbReference type="GO" id="GO:0008295">
    <property type="term" value="P:spermidine biosynthetic process"/>
    <property type="evidence" value="ECO:0007669"/>
    <property type="project" value="UniProtKB-UniRule"/>
</dbReference>
<keyword evidence="8" id="KW-0460">Magnesium</keyword>
<evidence type="ECO:0000256" key="11">
    <source>
        <dbReference type="ARBA" id="ARBA00023115"/>
    </source>
</evidence>
<proteinExistence type="inferred from homology"/>
<dbReference type="PROSITE" id="PS00879">
    <property type="entry name" value="ODR_DC_2_2"/>
    <property type="match status" value="1"/>
</dbReference>
<evidence type="ECO:0000256" key="13">
    <source>
        <dbReference type="NCBIfam" id="TIGR01273"/>
    </source>
</evidence>
<dbReference type="PANTHER" id="PTHR43295">
    <property type="entry name" value="ARGININE DECARBOXYLASE"/>
    <property type="match status" value="1"/>
</dbReference>
<comment type="cofactor">
    <cofactor evidence="1 14">
        <name>pyridoxal 5'-phosphate</name>
        <dbReference type="ChEBI" id="CHEBI:597326"/>
    </cofactor>
</comment>
<dbReference type="InterPro" id="IPR000183">
    <property type="entry name" value="Orn/DAP/Arg_de-COase"/>
</dbReference>
<evidence type="ECO:0000256" key="15">
    <source>
        <dbReference type="PIRSR" id="PIRSR600183-50"/>
    </source>
</evidence>
<keyword evidence="7" id="KW-0210">Decarboxylase</keyword>
<evidence type="ECO:0000259" key="16">
    <source>
        <dbReference type="Pfam" id="PF02784"/>
    </source>
</evidence>
<dbReference type="InterPro" id="IPR041128">
    <property type="entry name" value="Arg_decarbox_C"/>
</dbReference>
<evidence type="ECO:0000256" key="8">
    <source>
        <dbReference type="ARBA" id="ARBA00022842"/>
    </source>
</evidence>
<dbReference type="RefSeq" id="WP_251259512.1">
    <property type="nucleotide sequence ID" value="NZ_JAMQGP010000001.1"/>
</dbReference>
<dbReference type="SUPFAM" id="SSF51419">
    <property type="entry name" value="PLP-binding barrel"/>
    <property type="match status" value="1"/>
</dbReference>
<keyword evidence="11" id="KW-0620">Polyamine biosynthesis</keyword>
<dbReference type="SUPFAM" id="SSF50621">
    <property type="entry name" value="Alanine racemase C-terminal domain-like"/>
    <property type="match status" value="1"/>
</dbReference>
<feature type="modified residue" description="N6-(pyridoxal phosphate)lysine" evidence="14">
    <location>
        <position position="101"/>
    </location>
</feature>
<dbReference type="GO" id="GO:0006527">
    <property type="term" value="P:L-arginine catabolic process"/>
    <property type="evidence" value="ECO:0007669"/>
    <property type="project" value="InterPro"/>
</dbReference>
<comment type="caution">
    <text evidence="19">The sequence shown here is derived from an EMBL/GenBank/DDBJ whole genome shotgun (WGS) entry which is preliminary data.</text>
</comment>
<evidence type="ECO:0000256" key="10">
    <source>
        <dbReference type="ARBA" id="ARBA00023066"/>
    </source>
</evidence>
<dbReference type="Proteomes" id="UP001165393">
    <property type="component" value="Unassembled WGS sequence"/>
</dbReference>
<organism evidence="19 20">
    <name type="scientific">Echinimonas agarilytica</name>
    <dbReference type="NCBI Taxonomy" id="1215918"/>
    <lineage>
        <taxon>Bacteria</taxon>
        <taxon>Pseudomonadati</taxon>
        <taxon>Pseudomonadota</taxon>
        <taxon>Gammaproteobacteria</taxon>
        <taxon>Alteromonadales</taxon>
        <taxon>Echinimonadaceae</taxon>
        <taxon>Echinimonas</taxon>
    </lineage>
</organism>
<name>A0AA41W3M7_9GAMM</name>
<gene>
    <name evidence="19" type="primary">speA</name>
    <name evidence="19" type="ORF">NAF29_00710</name>
</gene>
<keyword evidence="9 14" id="KW-0663">Pyridoxal phosphate</keyword>
<keyword evidence="10" id="KW-0745">Spermidine biosynthesis</keyword>
<evidence type="ECO:0000256" key="5">
    <source>
        <dbReference type="ARBA" id="ARBA00012426"/>
    </source>
</evidence>
<protein>
    <recommendedName>
        <fullName evidence="5 13">Arginine decarboxylase</fullName>
        <ecNumber evidence="5 13">4.1.1.19</ecNumber>
    </recommendedName>
</protein>
<dbReference type="PANTHER" id="PTHR43295:SF9">
    <property type="entry name" value="BIOSYNTHETIC ARGININE DECARBOXYLASE"/>
    <property type="match status" value="1"/>
</dbReference>
<dbReference type="GO" id="GO:0008792">
    <property type="term" value="F:arginine decarboxylase activity"/>
    <property type="evidence" value="ECO:0007669"/>
    <property type="project" value="UniProtKB-UniRule"/>
</dbReference>
<dbReference type="Gene3D" id="1.10.287.3440">
    <property type="match status" value="1"/>
</dbReference>
<dbReference type="InterPro" id="IPR009006">
    <property type="entry name" value="Ala_racemase/Decarboxylase_C"/>
</dbReference>
<dbReference type="Pfam" id="PF17944">
    <property type="entry name" value="Arg_decarbox_C"/>
    <property type="match status" value="1"/>
</dbReference>